<comment type="similarity">
    <text evidence="2">Belongs to the peptidase S54 family.</text>
</comment>
<evidence type="ECO:0000256" key="2">
    <source>
        <dbReference type="ARBA" id="ARBA00009045"/>
    </source>
</evidence>
<reference evidence="9 10" key="1">
    <citation type="journal article" date="2012" name="ISME J.">
        <title>Genomic insights to SAR86, an abundant and uncultivated marine bacterial lineage.</title>
        <authorList>
            <person name="Dupont C.L."/>
            <person name="Rusch D.B."/>
            <person name="Yooseph S."/>
            <person name="Lombardo M.J."/>
            <person name="Richter R.A."/>
            <person name="Valas R."/>
            <person name="Novotny M."/>
            <person name="Yee-Greenbaum J."/>
            <person name="Selengut J.D."/>
            <person name="Haft D.H."/>
            <person name="Halpern A.L."/>
            <person name="Lasken R.S."/>
            <person name="Nealson K."/>
            <person name="Friedman R."/>
            <person name="Venter J.C."/>
        </authorList>
    </citation>
    <scope>NUCLEOTIDE SEQUENCE [LARGE SCALE GENOMIC DNA]</scope>
</reference>
<feature type="domain" description="Peptidase S54 rhomboid" evidence="8">
    <location>
        <begin position="12"/>
        <end position="152"/>
    </location>
</feature>
<protein>
    <submittedName>
        <fullName evidence="9">Rhomboid protease GlpG</fullName>
    </submittedName>
</protein>
<dbReference type="PANTHER" id="PTHR43731">
    <property type="entry name" value="RHOMBOID PROTEASE"/>
    <property type="match status" value="1"/>
</dbReference>
<organism evidence="9 10">
    <name type="scientific">SAR86 cluster bacterium SAR86A</name>
    <dbReference type="NCBI Taxonomy" id="1123866"/>
    <lineage>
        <taxon>Bacteria</taxon>
        <taxon>Pseudomonadati</taxon>
        <taxon>Pseudomonadota</taxon>
        <taxon>Gammaproteobacteria</taxon>
        <taxon>SAR86 cluster</taxon>
    </lineage>
</organism>
<dbReference type="HOGENOM" id="CLU_058989_1_1_6"/>
<evidence type="ECO:0000256" key="3">
    <source>
        <dbReference type="ARBA" id="ARBA00022692"/>
    </source>
</evidence>
<evidence type="ECO:0000256" key="4">
    <source>
        <dbReference type="ARBA" id="ARBA00022801"/>
    </source>
</evidence>
<dbReference type="GO" id="GO:0006508">
    <property type="term" value="P:proteolysis"/>
    <property type="evidence" value="ECO:0007669"/>
    <property type="project" value="UniProtKB-KW"/>
</dbReference>
<evidence type="ECO:0000259" key="8">
    <source>
        <dbReference type="Pfam" id="PF01694"/>
    </source>
</evidence>
<dbReference type="InterPro" id="IPR035952">
    <property type="entry name" value="Rhomboid-like_sf"/>
</dbReference>
<dbReference type="InterPro" id="IPR050925">
    <property type="entry name" value="Rhomboid_protease_S54"/>
</dbReference>
<feature type="transmembrane region" description="Helical" evidence="7">
    <location>
        <begin position="136"/>
        <end position="156"/>
    </location>
</feature>
<dbReference type="EMBL" id="JH611156">
    <property type="protein sequence ID" value="EJP71986.1"/>
    <property type="molecule type" value="Genomic_DNA"/>
</dbReference>
<evidence type="ECO:0000256" key="7">
    <source>
        <dbReference type="SAM" id="Phobius"/>
    </source>
</evidence>
<comment type="subcellular location">
    <subcellularLocation>
        <location evidence="1">Membrane</location>
        <topology evidence="1">Multi-pass membrane protein</topology>
    </subcellularLocation>
</comment>
<feature type="transmembrane region" description="Helical" evidence="7">
    <location>
        <begin position="14"/>
        <end position="38"/>
    </location>
</feature>
<dbReference type="Pfam" id="PF01694">
    <property type="entry name" value="Rhomboid"/>
    <property type="match status" value="1"/>
</dbReference>
<dbReference type="GO" id="GO:0004252">
    <property type="term" value="F:serine-type endopeptidase activity"/>
    <property type="evidence" value="ECO:0007669"/>
    <property type="project" value="InterPro"/>
</dbReference>
<dbReference type="Proteomes" id="UP000010305">
    <property type="component" value="Unassembled WGS sequence"/>
</dbReference>
<name>J5KF11_9GAMM</name>
<dbReference type="Gene3D" id="1.20.1540.10">
    <property type="entry name" value="Rhomboid-like"/>
    <property type="match status" value="1"/>
</dbReference>
<feature type="transmembrane region" description="Helical" evidence="7">
    <location>
        <begin position="108"/>
        <end position="130"/>
    </location>
</feature>
<keyword evidence="4" id="KW-0378">Hydrolase</keyword>
<keyword evidence="9" id="KW-0645">Protease</keyword>
<proteinExistence type="inferred from homology"/>
<keyword evidence="6 7" id="KW-0472">Membrane</keyword>
<dbReference type="GO" id="GO:0016020">
    <property type="term" value="C:membrane"/>
    <property type="evidence" value="ECO:0007669"/>
    <property type="project" value="UniProtKB-SubCell"/>
</dbReference>
<dbReference type="AlphaFoldDB" id="J5KF11"/>
<keyword evidence="5 7" id="KW-1133">Transmembrane helix</keyword>
<keyword evidence="3 7" id="KW-0812">Transmembrane</keyword>
<accession>J5KF11</accession>
<evidence type="ECO:0000256" key="1">
    <source>
        <dbReference type="ARBA" id="ARBA00004141"/>
    </source>
</evidence>
<sequence>MFSFEQTFFENRQWWRLITPTFIHFSFAHLAFNCLWIYILGEKIEKFDGILVFFSLVIFSAIFSNSLQFFWSNTSLFGGLSGVIYALIGFCMVNEMDSTYGRYDIPPGLYLFMIIWLVLGFLGIVEMFGFGAVANFAHLGGLISGIIFAVLYKLFFMNWSN</sequence>
<gene>
    <name evidence="9" type="ORF">NT01SARS_0471</name>
</gene>
<dbReference type="STRING" id="1123866.NT01SARS_0471"/>
<evidence type="ECO:0000313" key="9">
    <source>
        <dbReference type="EMBL" id="EJP71986.1"/>
    </source>
</evidence>
<dbReference type="SUPFAM" id="SSF144091">
    <property type="entry name" value="Rhomboid-like"/>
    <property type="match status" value="1"/>
</dbReference>
<evidence type="ECO:0000313" key="10">
    <source>
        <dbReference type="Proteomes" id="UP000010305"/>
    </source>
</evidence>
<dbReference type="PANTHER" id="PTHR43731:SF14">
    <property type="entry name" value="PRESENILIN-ASSOCIATED RHOMBOID-LIKE PROTEIN, MITOCHONDRIAL"/>
    <property type="match status" value="1"/>
</dbReference>
<feature type="transmembrane region" description="Helical" evidence="7">
    <location>
        <begin position="50"/>
        <end position="71"/>
    </location>
</feature>
<evidence type="ECO:0000256" key="6">
    <source>
        <dbReference type="ARBA" id="ARBA00023136"/>
    </source>
</evidence>
<dbReference type="InterPro" id="IPR022764">
    <property type="entry name" value="Peptidase_S54_rhomboid_dom"/>
</dbReference>
<feature type="transmembrane region" description="Helical" evidence="7">
    <location>
        <begin position="77"/>
        <end position="96"/>
    </location>
</feature>
<evidence type="ECO:0000256" key="5">
    <source>
        <dbReference type="ARBA" id="ARBA00022989"/>
    </source>
</evidence>